<dbReference type="GO" id="GO:0042371">
    <property type="term" value="P:vitamin K biosynthetic process"/>
    <property type="evidence" value="ECO:0007669"/>
    <property type="project" value="TreeGrafter"/>
</dbReference>
<keyword evidence="3 8" id="KW-1003">Cell membrane</keyword>
<proteinExistence type="inferred from homology"/>
<keyword evidence="2 8" id="KW-0474">Menaquinone biosynthesis</keyword>
<dbReference type="PANTHER" id="PTHR13929">
    <property type="entry name" value="1,4-DIHYDROXY-2-NAPHTHOATE OCTAPRENYLTRANSFERASE"/>
    <property type="match status" value="1"/>
</dbReference>
<dbReference type="HAMAP" id="MF_01937">
    <property type="entry name" value="MenA_1"/>
    <property type="match status" value="1"/>
</dbReference>
<feature type="transmembrane region" description="Helical" evidence="8">
    <location>
        <begin position="101"/>
        <end position="119"/>
    </location>
</feature>
<comment type="function">
    <text evidence="8">Conversion of 1,4-dihydroxy-2-naphthoate (DHNA) to demethylmenaquinone (DMK).</text>
</comment>
<evidence type="ECO:0000313" key="10">
    <source>
        <dbReference type="EMBL" id="MBN8251432.1"/>
    </source>
</evidence>
<dbReference type="NCBIfam" id="NF004749">
    <property type="entry name" value="PRK06080.1-1"/>
    <property type="match status" value="1"/>
</dbReference>
<sequence length="307" mass="33686">MMSQTSYAQPKRPLKTVLWQLTRPHTLTASFVPVLIGTVMAMYVGQVDVWLFLAMLFACLFIQIATNLFNEYYDFKRGLDTEDSVGIGGAIVRDGMKPKTVLQLALACYGLSLLLGVYICMSSTWWLALVGLFGMAIGYLYTGGPLPIAYTPFGELFAGVCMGALFILISFYIQTDFITTESILVSIPIAFLVGAINLSNNIRDIEEDTKGGRKTLAILLGEKKAVYFLGFLFVISYIWIVVLVITGVVGAFALLVFLSIPKPIRAIKGFVSGTPPMNMIVAMKSTAQTNTFFGLLLSVGLFISYYL</sequence>
<evidence type="ECO:0000313" key="11">
    <source>
        <dbReference type="Proteomes" id="UP000664578"/>
    </source>
</evidence>
<dbReference type="EC" id="2.5.1.74" evidence="8 9"/>
<keyword evidence="5 8" id="KW-0812">Transmembrane</keyword>
<accession>A0A1N6X2J3</accession>
<evidence type="ECO:0000256" key="9">
    <source>
        <dbReference type="NCBIfam" id="TIGR00751"/>
    </source>
</evidence>
<dbReference type="GO" id="GO:0046428">
    <property type="term" value="F:1,4-dihydroxy-2-naphthoate polyprenyltransferase activity"/>
    <property type="evidence" value="ECO:0007669"/>
    <property type="project" value="UniProtKB-UniRule"/>
</dbReference>
<dbReference type="InterPro" id="IPR044878">
    <property type="entry name" value="UbiA_sf"/>
</dbReference>
<dbReference type="CDD" id="cd13962">
    <property type="entry name" value="PT_UbiA_UBIAD1"/>
    <property type="match status" value="1"/>
</dbReference>
<dbReference type="Gene3D" id="1.10.357.140">
    <property type="entry name" value="UbiA prenyltransferase"/>
    <property type="match status" value="1"/>
</dbReference>
<evidence type="ECO:0000256" key="3">
    <source>
        <dbReference type="ARBA" id="ARBA00022475"/>
    </source>
</evidence>
<evidence type="ECO:0000256" key="8">
    <source>
        <dbReference type="HAMAP-Rule" id="MF_01937"/>
    </source>
</evidence>
<keyword evidence="6 8" id="KW-1133">Transmembrane helix</keyword>
<comment type="subcellular location">
    <subcellularLocation>
        <location evidence="8">Cell membrane</location>
        <topology evidence="8">Multi-pass membrane protein</topology>
    </subcellularLocation>
    <subcellularLocation>
        <location evidence="1">Membrane</location>
        <topology evidence="1">Multi-pass membrane protein</topology>
    </subcellularLocation>
</comment>
<comment type="pathway">
    <text evidence="8">Quinol/quinone metabolism; menaquinone biosynthesis; menaquinol from 1,4-dihydroxy-2-naphthoate: step 1/2.</text>
</comment>
<dbReference type="EMBL" id="JAEMWV010000003">
    <property type="protein sequence ID" value="MBN8251432.1"/>
    <property type="molecule type" value="Genomic_DNA"/>
</dbReference>
<dbReference type="Gene3D" id="1.20.120.1780">
    <property type="entry name" value="UbiA prenyltransferase"/>
    <property type="match status" value="1"/>
</dbReference>
<dbReference type="GO" id="GO:0005886">
    <property type="term" value="C:plasma membrane"/>
    <property type="evidence" value="ECO:0007669"/>
    <property type="project" value="UniProtKB-SubCell"/>
</dbReference>
<dbReference type="PANTHER" id="PTHR13929:SF0">
    <property type="entry name" value="UBIA PRENYLTRANSFERASE DOMAIN-CONTAINING PROTEIN 1"/>
    <property type="match status" value="1"/>
</dbReference>
<feature type="transmembrane region" description="Helical" evidence="8">
    <location>
        <begin position="49"/>
        <end position="69"/>
    </location>
</feature>
<dbReference type="NCBIfam" id="TIGR00751">
    <property type="entry name" value="menA"/>
    <property type="match status" value="1"/>
</dbReference>
<evidence type="ECO:0000256" key="5">
    <source>
        <dbReference type="ARBA" id="ARBA00022692"/>
    </source>
</evidence>
<comment type="similarity">
    <text evidence="8">Belongs to the MenA family. Type 1 subfamily.</text>
</comment>
<comment type="catalytic activity">
    <reaction evidence="8">
        <text>an all-trans-polyprenyl diphosphate + 1,4-dihydroxy-2-naphthoate + H(+) = a 2-demethylmenaquinol + CO2 + diphosphate</text>
        <dbReference type="Rhea" id="RHEA:26478"/>
        <dbReference type="Rhea" id="RHEA-COMP:9563"/>
        <dbReference type="Rhea" id="RHEA-COMP:9564"/>
        <dbReference type="ChEBI" id="CHEBI:11173"/>
        <dbReference type="ChEBI" id="CHEBI:15378"/>
        <dbReference type="ChEBI" id="CHEBI:16526"/>
        <dbReference type="ChEBI" id="CHEBI:33019"/>
        <dbReference type="ChEBI" id="CHEBI:55437"/>
        <dbReference type="ChEBI" id="CHEBI:58914"/>
        <dbReference type="EC" id="2.5.1.74"/>
    </reaction>
</comment>
<protein>
    <recommendedName>
        <fullName evidence="8 9">1,4-dihydroxy-2-naphthoate octaprenyltransferase</fullName>
        <shortName evidence="8">DHNA-octaprenyltransferase</shortName>
        <ecNumber evidence="8 9">2.5.1.74</ecNumber>
    </recommendedName>
</protein>
<feature type="transmembrane region" description="Helical" evidence="8">
    <location>
        <begin position="153"/>
        <end position="173"/>
    </location>
</feature>
<dbReference type="InterPro" id="IPR000537">
    <property type="entry name" value="UbiA_prenyltransferase"/>
</dbReference>
<keyword evidence="7 8" id="KW-0472">Membrane</keyword>
<dbReference type="InterPro" id="IPR004657">
    <property type="entry name" value="MenA"/>
</dbReference>
<evidence type="ECO:0000256" key="7">
    <source>
        <dbReference type="ARBA" id="ARBA00023136"/>
    </source>
</evidence>
<dbReference type="GO" id="GO:0009234">
    <property type="term" value="P:menaquinone biosynthetic process"/>
    <property type="evidence" value="ECO:0007669"/>
    <property type="project" value="UniProtKB-UniRule"/>
</dbReference>
<feature type="transmembrane region" description="Helical" evidence="8">
    <location>
        <begin position="225"/>
        <end position="258"/>
    </location>
</feature>
<evidence type="ECO:0000256" key="6">
    <source>
        <dbReference type="ARBA" id="ARBA00022989"/>
    </source>
</evidence>
<dbReference type="Proteomes" id="UP000664578">
    <property type="component" value="Unassembled WGS sequence"/>
</dbReference>
<feature type="transmembrane region" description="Helical" evidence="8">
    <location>
        <begin position="21"/>
        <end position="43"/>
    </location>
</feature>
<evidence type="ECO:0000256" key="4">
    <source>
        <dbReference type="ARBA" id="ARBA00022679"/>
    </source>
</evidence>
<organism evidence="10 11">
    <name type="scientific">Priestia flexa</name>
    <dbReference type="NCBI Taxonomy" id="86664"/>
    <lineage>
        <taxon>Bacteria</taxon>
        <taxon>Bacillati</taxon>
        <taxon>Bacillota</taxon>
        <taxon>Bacilli</taxon>
        <taxon>Bacillales</taxon>
        <taxon>Bacillaceae</taxon>
        <taxon>Priestia</taxon>
    </lineage>
</organism>
<dbReference type="NCBIfam" id="NF009926">
    <property type="entry name" value="PRK13387.1"/>
    <property type="match status" value="1"/>
</dbReference>
<dbReference type="Pfam" id="PF01040">
    <property type="entry name" value="UbiA"/>
    <property type="match status" value="1"/>
</dbReference>
<accession>A0A4P8XBL1</accession>
<dbReference type="FunFam" id="1.20.120.1780:FF:000002">
    <property type="entry name" value="1,4-dihydroxy-2-naphthoate octaprenyltransferase"/>
    <property type="match status" value="1"/>
</dbReference>
<comment type="caution">
    <text evidence="10">The sequence shown here is derived from an EMBL/GenBank/DDBJ whole genome shotgun (WGS) entry which is preliminary data.</text>
</comment>
<evidence type="ECO:0000256" key="1">
    <source>
        <dbReference type="ARBA" id="ARBA00004141"/>
    </source>
</evidence>
<evidence type="ECO:0000256" key="2">
    <source>
        <dbReference type="ARBA" id="ARBA00022428"/>
    </source>
</evidence>
<dbReference type="FunFam" id="1.10.357.140:FF:000007">
    <property type="entry name" value="1,4-dihydroxy-2-naphthoate octaprenyltransferase"/>
    <property type="match status" value="1"/>
</dbReference>
<feature type="transmembrane region" description="Helical" evidence="8">
    <location>
        <begin position="287"/>
        <end position="306"/>
    </location>
</feature>
<dbReference type="AlphaFoldDB" id="A0A1N6X2J3"/>
<dbReference type="UniPathway" id="UPA00079">
    <property type="reaction ID" value="UER00168"/>
</dbReference>
<gene>
    <name evidence="8" type="primary">menA</name>
    <name evidence="10" type="ORF">JF537_07565</name>
</gene>
<dbReference type="RefSeq" id="WP_025910227.1">
    <property type="nucleotide sequence ID" value="NZ_JAHVIR010000003.1"/>
</dbReference>
<reference evidence="10" key="1">
    <citation type="submission" date="2020-12" db="EMBL/GenBank/DDBJ databases">
        <title>PHA producing bacteria isolated from mangrove.</title>
        <authorList>
            <person name="Zheng W."/>
            <person name="Yu S."/>
            <person name="Huang Y."/>
        </authorList>
    </citation>
    <scope>NUCLEOTIDE SEQUENCE</scope>
    <source>
        <strain evidence="10">GN22-4</strain>
    </source>
</reference>
<dbReference type="InterPro" id="IPR026046">
    <property type="entry name" value="UBIAD1"/>
</dbReference>
<dbReference type="PIRSF" id="PIRSF005355">
    <property type="entry name" value="UBIAD1"/>
    <property type="match status" value="1"/>
</dbReference>
<name>A0A1N6X2J3_9BACI</name>
<keyword evidence="4 8" id="KW-0808">Transferase</keyword>